<dbReference type="InterPro" id="IPR021435">
    <property type="entry name" value="DUF3084"/>
</dbReference>
<reference evidence="1 2" key="1">
    <citation type="journal article" date="2019" name="Int. J. Syst. Evol. Microbiol.">
        <title>Capsulimonas corticalis gen. nov., sp. nov., an aerobic capsulated bacterium, of a novel bacterial order, Capsulimonadales ord. nov., of the class Armatimonadia of the phylum Armatimonadetes.</title>
        <authorList>
            <person name="Li J."/>
            <person name="Kudo C."/>
            <person name="Tonouchi A."/>
        </authorList>
    </citation>
    <scope>NUCLEOTIDE SEQUENCE [LARGE SCALE GENOMIC DNA]</scope>
    <source>
        <strain evidence="1 2">AX-7</strain>
    </source>
</reference>
<dbReference type="RefSeq" id="WP_119322465.1">
    <property type="nucleotide sequence ID" value="NZ_AP025739.1"/>
</dbReference>
<dbReference type="Pfam" id="PF11283">
    <property type="entry name" value="DUF3084"/>
    <property type="match status" value="1"/>
</dbReference>
<evidence type="ECO:0000313" key="1">
    <source>
        <dbReference type="EMBL" id="BDI31237.1"/>
    </source>
</evidence>
<gene>
    <name evidence="1" type="ORF">CCAX7_32880</name>
</gene>
<keyword evidence="2" id="KW-1185">Reference proteome</keyword>
<name>A0A402CYV4_9BACT</name>
<dbReference type="Proteomes" id="UP000287394">
    <property type="component" value="Chromosome"/>
</dbReference>
<dbReference type="KEGG" id="ccot:CCAX7_32880"/>
<sequence>MAALILTALILFVAGGCIALLGDRLGTYVGKKRISKFGLRPRETAKLYTFFSGSIIALLVLLLLLVLNSSYLHAISERSTLKKNIGALRHENTTLEAQIRKVQIQIAAATAQVTQANEDLRQAVLKKSEAEHALRAAQQSLTEMKGKLSGTQTRLAVSQKAVAARQHELQVAQSHLETMNSRLRVSMANLNATVDDLSHVRLESKQEIAAANSRIKELKSAGNILNLRNQALRADNSDLTTANRDMAAANEALRTNSVTLASQPLIYRGGGELGRTTIDAAQSPENIRAALSTWLEQLDRRAYDAGAAAGPQGSAIILVNPPSQNLQTNAGASTKEAIIDAVVSSISDQRLIQPSVAVIAEAKYNTAAGEQVRVDLRPYNNVLVFRAGQVITSSTIDGTKDETAIKQSLFTFLANSVRRRAIDSGVIAEHDPVTGNVTATIWDIAKVGDTIKEIQAAGADAHVDAIALSDTYSIEPVPLRLVVTSNAPLLGPGFSKAGLP</sequence>
<accession>A0A402CYV4</accession>
<evidence type="ECO:0000313" key="2">
    <source>
        <dbReference type="Proteomes" id="UP000287394"/>
    </source>
</evidence>
<dbReference type="Gene3D" id="1.10.287.1490">
    <property type="match status" value="1"/>
</dbReference>
<protein>
    <submittedName>
        <fullName evidence="1">Uncharacterized protein</fullName>
    </submittedName>
</protein>
<dbReference type="AlphaFoldDB" id="A0A402CYV4"/>
<proteinExistence type="predicted"/>
<dbReference type="EMBL" id="AP025739">
    <property type="protein sequence ID" value="BDI31237.1"/>
    <property type="molecule type" value="Genomic_DNA"/>
</dbReference>
<organism evidence="1 2">
    <name type="scientific">Capsulimonas corticalis</name>
    <dbReference type="NCBI Taxonomy" id="2219043"/>
    <lineage>
        <taxon>Bacteria</taxon>
        <taxon>Bacillati</taxon>
        <taxon>Armatimonadota</taxon>
        <taxon>Armatimonadia</taxon>
        <taxon>Capsulimonadales</taxon>
        <taxon>Capsulimonadaceae</taxon>
        <taxon>Capsulimonas</taxon>
    </lineage>
</organism>
<dbReference type="OrthoDB" id="9812848at2"/>